<dbReference type="InterPro" id="IPR017871">
    <property type="entry name" value="ABC_transporter-like_CS"/>
</dbReference>
<dbReference type="Pfam" id="PF00005">
    <property type="entry name" value="ABC_tran"/>
    <property type="match status" value="1"/>
</dbReference>
<dbReference type="SMART" id="SM00382">
    <property type="entry name" value="AAA"/>
    <property type="match status" value="1"/>
</dbReference>
<dbReference type="PROSITE" id="PS00211">
    <property type="entry name" value="ABC_TRANSPORTER_1"/>
    <property type="match status" value="1"/>
</dbReference>
<dbReference type="SUPFAM" id="SSF52540">
    <property type="entry name" value="P-loop containing nucleoside triphosphate hydrolases"/>
    <property type="match status" value="1"/>
</dbReference>
<comment type="caution">
    <text evidence="4">The sequence shown here is derived from an EMBL/GenBank/DDBJ whole genome shotgun (WGS) entry which is preliminary data.</text>
</comment>
<evidence type="ECO:0000259" key="3">
    <source>
        <dbReference type="PROSITE" id="PS50893"/>
    </source>
</evidence>
<evidence type="ECO:0000313" key="5">
    <source>
        <dbReference type="Proteomes" id="UP001398420"/>
    </source>
</evidence>
<keyword evidence="5" id="KW-1185">Reference proteome</keyword>
<evidence type="ECO:0000256" key="1">
    <source>
        <dbReference type="ARBA" id="ARBA00022741"/>
    </source>
</evidence>
<reference evidence="4 5" key="1">
    <citation type="submission" date="2024-04" db="EMBL/GenBank/DDBJ databases">
        <authorList>
            <person name="Wu Y.S."/>
            <person name="Zhang L."/>
        </authorList>
    </citation>
    <scope>NUCLEOTIDE SEQUENCE [LARGE SCALE GENOMIC DNA]</scope>
    <source>
        <strain evidence="4 5">KG-01</strain>
    </source>
</reference>
<dbReference type="InterPro" id="IPR003439">
    <property type="entry name" value="ABC_transporter-like_ATP-bd"/>
</dbReference>
<dbReference type="PANTHER" id="PTHR43038:SF3">
    <property type="entry name" value="ABC TRANSPORTER G FAMILY MEMBER 20 ISOFORM X1"/>
    <property type="match status" value="1"/>
</dbReference>
<evidence type="ECO:0000256" key="2">
    <source>
        <dbReference type="ARBA" id="ARBA00022840"/>
    </source>
</evidence>
<dbReference type="PANTHER" id="PTHR43038">
    <property type="entry name" value="ATP-BINDING CASSETTE, SUB-FAMILY H, MEMBER 1"/>
    <property type="match status" value="1"/>
</dbReference>
<dbReference type="PROSITE" id="PS50893">
    <property type="entry name" value="ABC_TRANSPORTER_2"/>
    <property type="match status" value="1"/>
</dbReference>
<protein>
    <submittedName>
        <fullName evidence="4">ABC transporter ATP-binding protein</fullName>
    </submittedName>
</protein>
<dbReference type="GO" id="GO:0005524">
    <property type="term" value="F:ATP binding"/>
    <property type="evidence" value="ECO:0007669"/>
    <property type="project" value="UniProtKB-KW"/>
</dbReference>
<accession>A0ABU9LL53</accession>
<dbReference type="Proteomes" id="UP001398420">
    <property type="component" value="Unassembled WGS sequence"/>
</dbReference>
<evidence type="ECO:0000313" key="4">
    <source>
        <dbReference type="EMBL" id="MEL5987714.1"/>
    </source>
</evidence>
<organism evidence="4 5">
    <name type="scientific">Kurthia gibsonii</name>
    <dbReference type="NCBI Taxonomy" id="33946"/>
    <lineage>
        <taxon>Bacteria</taxon>
        <taxon>Bacillati</taxon>
        <taxon>Bacillota</taxon>
        <taxon>Bacilli</taxon>
        <taxon>Bacillales</taxon>
        <taxon>Caryophanaceae</taxon>
        <taxon>Kurthia</taxon>
    </lineage>
</organism>
<dbReference type="EMBL" id="JBCEWA010000003">
    <property type="protein sequence ID" value="MEL5987714.1"/>
    <property type="molecule type" value="Genomic_DNA"/>
</dbReference>
<keyword evidence="2 4" id="KW-0067">ATP-binding</keyword>
<gene>
    <name evidence="4" type="ORF">AAF454_04730</name>
</gene>
<dbReference type="InterPro" id="IPR003593">
    <property type="entry name" value="AAA+_ATPase"/>
</dbReference>
<dbReference type="Gene3D" id="3.40.50.300">
    <property type="entry name" value="P-loop containing nucleotide triphosphate hydrolases"/>
    <property type="match status" value="1"/>
</dbReference>
<name>A0ABU9LL53_9BACL</name>
<dbReference type="InterPro" id="IPR027417">
    <property type="entry name" value="P-loop_NTPase"/>
</dbReference>
<proteinExistence type="predicted"/>
<feature type="domain" description="ABC transporter" evidence="3">
    <location>
        <begin position="6"/>
        <end position="233"/>
    </location>
</feature>
<keyword evidence="1" id="KW-0547">Nucleotide-binding</keyword>
<sequence>MCYMAISMKNVSKSFQKQSVISDLHLEVEDGVIFGLIGPSGGGKTTIIKMMIGMITADTGTITVLHKKVPNKPLLFDIGYMAQADALYTDLTGLENLRFFGSMYNMHKNKLQERVEYASKLVDLTDALHKRVANYSGGMRRRLSLAIALVQDPPLIILDEPTVGIDPALKKQIWQELVVLKNAGKTILVTTHAMDEAEKCDELAMLRSGKIIATGTPTELKERFHTNSLDDVFLQAGGVNT</sequence>